<gene>
    <name evidence="2" type="ORF">FMOSSE_LOCUS2882</name>
</gene>
<feature type="region of interest" description="Disordered" evidence="1">
    <location>
        <begin position="1"/>
        <end position="51"/>
    </location>
</feature>
<dbReference type="AlphaFoldDB" id="A0A9N8W5W0"/>
<dbReference type="Proteomes" id="UP000789375">
    <property type="component" value="Unassembled WGS sequence"/>
</dbReference>
<evidence type="ECO:0000256" key="1">
    <source>
        <dbReference type="SAM" id="MobiDB-lite"/>
    </source>
</evidence>
<protein>
    <submittedName>
        <fullName evidence="2">8404_t:CDS:1</fullName>
    </submittedName>
</protein>
<reference evidence="2" key="1">
    <citation type="submission" date="2021-06" db="EMBL/GenBank/DDBJ databases">
        <authorList>
            <person name="Kallberg Y."/>
            <person name="Tangrot J."/>
            <person name="Rosling A."/>
        </authorList>
    </citation>
    <scope>NUCLEOTIDE SEQUENCE</scope>
    <source>
        <strain evidence="2">87-6 pot B 2015</strain>
    </source>
</reference>
<comment type="caution">
    <text evidence="2">The sequence shown here is derived from an EMBL/GenBank/DDBJ whole genome shotgun (WGS) entry which is preliminary data.</text>
</comment>
<evidence type="ECO:0000313" key="2">
    <source>
        <dbReference type="EMBL" id="CAG8478410.1"/>
    </source>
</evidence>
<sequence>MKRTLRSSLRSSNKQLKKQSDTTIPPPQSPPQTPETENRKFFDTSTADTTLNSETDTVTEEYNEYDAEKTNETNKRAKYIEKNLARVNERGKVNKEKDKEVTVSENIKSVKNKDIVKVGESQLLQGIIVETEDKSLSISLDTERKCFSRSIKPHTNYNPYLIHLKNGLNHIEILMKELETSADDQDFGTFNGDWGFEDKYSLFITKF</sequence>
<evidence type="ECO:0000313" key="3">
    <source>
        <dbReference type="Proteomes" id="UP000789375"/>
    </source>
</evidence>
<keyword evidence="3" id="KW-1185">Reference proteome</keyword>
<name>A0A9N8W5W0_FUNMO</name>
<organism evidence="2 3">
    <name type="scientific">Funneliformis mosseae</name>
    <name type="common">Endomycorrhizal fungus</name>
    <name type="synonym">Glomus mosseae</name>
    <dbReference type="NCBI Taxonomy" id="27381"/>
    <lineage>
        <taxon>Eukaryota</taxon>
        <taxon>Fungi</taxon>
        <taxon>Fungi incertae sedis</taxon>
        <taxon>Mucoromycota</taxon>
        <taxon>Glomeromycotina</taxon>
        <taxon>Glomeromycetes</taxon>
        <taxon>Glomerales</taxon>
        <taxon>Glomeraceae</taxon>
        <taxon>Funneliformis</taxon>
    </lineage>
</organism>
<accession>A0A9N8W5W0</accession>
<feature type="compositionally biased region" description="Polar residues" evidence="1">
    <location>
        <begin position="1"/>
        <end position="14"/>
    </location>
</feature>
<feature type="compositionally biased region" description="Pro residues" evidence="1">
    <location>
        <begin position="24"/>
        <end position="33"/>
    </location>
</feature>
<proteinExistence type="predicted"/>
<dbReference type="EMBL" id="CAJVPP010000394">
    <property type="protein sequence ID" value="CAG8478410.1"/>
    <property type="molecule type" value="Genomic_DNA"/>
</dbReference>